<dbReference type="OrthoDB" id="515401at2759"/>
<dbReference type="PANTHER" id="PTHR10071">
    <property type="entry name" value="TRANSCRIPTION FACTOR GATA FAMILY MEMBER"/>
    <property type="match status" value="1"/>
</dbReference>
<dbReference type="InterPro" id="IPR039355">
    <property type="entry name" value="Transcription_factor_GATA"/>
</dbReference>
<evidence type="ECO:0000313" key="8">
    <source>
        <dbReference type="EMBL" id="KCZ79971.1"/>
    </source>
</evidence>
<dbReference type="VEuPathDB" id="MicrosporidiaDB:H312_02629"/>
<keyword evidence="4" id="KW-0862">Zinc</keyword>
<evidence type="ECO:0000256" key="4">
    <source>
        <dbReference type="ARBA" id="ARBA00022833"/>
    </source>
</evidence>
<evidence type="ECO:0000313" key="9">
    <source>
        <dbReference type="EMBL" id="KCZ79980.1"/>
    </source>
</evidence>
<dbReference type="GO" id="GO:0005634">
    <property type="term" value="C:nucleus"/>
    <property type="evidence" value="ECO:0007669"/>
    <property type="project" value="UniProtKB-SubCell"/>
</dbReference>
<dbReference type="HOGENOM" id="CLU_1660279_0_0_1"/>
<reference evidence="8 10" key="2">
    <citation type="submission" date="2014-03" db="EMBL/GenBank/DDBJ databases">
        <title>The Genome Sequence of Anncaliia algerae insect isolate PRA339.</title>
        <authorList>
            <consortium name="The Broad Institute Genome Sequencing Platform"/>
            <consortium name="The Broad Institute Genome Sequencing Center for Infectious Disease"/>
            <person name="Cuomo C."/>
            <person name="Becnel J."/>
            <person name="Sanscrainte N."/>
            <person name="Walker B."/>
            <person name="Young S.K."/>
            <person name="Zeng Q."/>
            <person name="Gargeya S."/>
            <person name="Fitzgerald M."/>
            <person name="Haas B."/>
            <person name="Abouelleil A."/>
            <person name="Alvarado L."/>
            <person name="Arachchi H.M."/>
            <person name="Berlin A.M."/>
            <person name="Chapman S.B."/>
            <person name="Dewar J."/>
            <person name="Goldberg J."/>
            <person name="Griggs A."/>
            <person name="Gujja S."/>
            <person name="Hansen M."/>
            <person name="Howarth C."/>
            <person name="Imamovic A."/>
            <person name="Larimer J."/>
            <person name="McCowan C."/>
            <person name="Murphy C."/>
            <person name="Neiman D."/>
            <person name="Pearson M."/>
            <person name="Priest M."/>
            <person name="Roberts A."/>
            <person name="Saif S."/>
            <person name="Shea T."/>
            <person name="Sisk P."/>
            <person name="Sykes S."/>
            <person name="Wortman J."/>
            <person name="Nusbaum C."/>
            <person name="Birren B."/>
        </authorList>
    </citation>
    <scope>NUCLEOTIDE SEQUENCE [LARGE SCALE GENOMIC DNA]</scope>
    <source>
        <strain evidence="8 10">PRA339</strain>
    </source>
</reference>
<dbReference type="PANTHER" id="PTHR10071:SF281">
    <property type="entry name" value="BOX A-BINDING FACTOR-RELATED"/>
    <property type="match status" value="1"/>
</dbReference>
<reference evidence="10" key="1">
    <citation type="submission" date="2013-02" db="EMBL/GenBank/DDBJ databases">
        <authorList>
            <consortium name="The Broad Institute Genome Sequencing Platform"/>
            <person name="Cuomo C."/>
            <person name="Becnel J."/>
            <person name="Sanscrainte N."/>
            <person name="Walker B."/>
            <person name="Young S.K."/>
            <person name="Zeng Q."/>
            <person name="Gargeya S."/>
            <person name="Fitzgerald M."/>
            <person name="Haas B."/>
            <person name="Abouelleil A."/>
            <person name="Alvarado L."/>
            <person name="Arachchi H.M."/>
            <person name="Berlin A.M."/>
            <person name="Chapman S.B."/>
            <person name="Dewar J."/>
            <person name="Goldberg J."/>
            <person name="Griggs A."/>
            <person name="Gujja S."/>
            <person name="Hansen M."/>
            <person name="Howarth C."/>
            <person name="Imamovic A."/>
            <person name="Larimer J."/>
            <person name="McCowan C."/>
            <person name="Murphy C."/>
            <person name="Neiman D."/>
            <person name="Pearson M."/>
            <person name="Priest M."/>
            <person name="Roberts A."/>
            <person name="Saif S."/>
            <person name="Shea T."/>
            <person name="Sisk P."/>
            <person name="Sykes S."/>
            <person name="Wortman J."/>
            <person name="Nusbaum C."/>
            <person name="Birren B."/>
        </authorList>
    </citation>
    <scope>NUCLEOTIDE SEQUENCE [LARGE SCALE GENOMIC DNA]</scope>
    <source>
        <strain evidence="10">PRA339</strain>
    </source>
</reference>
<dbReference type="GO" id="GO:0000981">
    <property type="term" value="F:DNA-binding transcription factor activity, RNA polymerase II-specific"/>
    <property type="evidence" value="ECO:0007669"/>
    <property type="project" value="TreeGrafter"/>
</dbReference>
<protein>
    <recommendedName>
        <fullName evidence="7">GATA-type domain-containing protein</fullName>
    </recommendedName>
</protein>
<name>A0A059EZ23_9MICR</name>
<evidence type="ECO:0000256" key="1">
    <source>
        <dbReference type="ARBA" id="ARBA00004123"/>
    </source>
</evidence>
<dbReference type="VEuPathDB" id="MicrosporidiaDB:H312_02620"/>
<dbReference type="PROSITE" id="PS50114">
    <property type="entry name" value="GATA_ZN_FINGER_2"/>
    <property type="match status" value="1"/>
</dbReference>
<gene>
    <name evidence="8" type="ORF">H312_02620</name>
    <name evidence="9" type="ORF">H312_02629</name>
</gene>
<dbReference type="CDD" id="cd00202">
    <property type="entry name" value="ZnF_GATA"/>
    <property type="match status" value="1"/>
</dbReference>
<proteinExistence type="predicted"/>
<dbReference type="Gene3D" id="3.30.50.10">
    <property type="entry name" value="Erythroid Transcription Factor GATA-1, subunit A"/>
    <property type="match status" value="1"/>
</dbReference>
<keyword evidence="5" id="KW-0539">Nucleus</keyword>
<dbReference type="EMBL" id="KK365213">
    <property type="protein sequence ID" value="KCZ79980.1"/>
    <property type="molecule type" value="Genomic_DNA"/>
</dbReference>
<comment type="subcellular location">
    <subcellularLocation>
        <location evidence="1">Nucleus</location>
    </subcellularLocation>
</comment>
<evidence type="ECO:0000256" key="2">
    <source>
        <dbReference type="ARBA" id="ARBA00022723"/>
    </source>
</evidence>
<dbReference type="InterPro" id="IPR013088">
    <property type="entry name" value="Znf_NHR/GATA"/>
</dbReference>
<sequence>MIEDFFEKCDYEEKILQENRNKEYNKSYKNIKYNNNNNIKVINDNKTNKRNKEIIELRNYKFNKIPEIIKRCKVYFYNYFYNDGLYLKNTCDKNKEIKSNKIIKVKDKNYSCAHCNAVNTPLWRHLEKDKLCNACWLYYKSHGTKRPNKLKSKGIVRRQ</sequence>
<organism evidence="8 10">
    <name type="scientific">Anncaliia algerae PRA339</name>
    <dbReference type="NCBI Taxonomy" id="1288291"/>
    <lineage>
        <taxon>Eukaryota</taxon>
        <taxon>Fungi</taxon>
        <taxon>Fungi incertae sedis</taxon>
        <taxon>Microsporidia</taxon>
        <taxon>Tubulinosematoidea</taxon>
        <taxon>Tubulinosematidae</taxon>
        <taxon>Anncaliia</taxon>
    </lineage>
</organism>
<dbReference type="GO" id="GO:0008270">
    <property type="term" value="F:zinc ion binding"/>
    <property type="evidence" value="ECO:0007669"/>
    <property type="project" value="UniProtKB-KW"/>
</dbReference>
<feature type="domain" description="GATA-type" evidence="7">
    <location>
        <begin position="106"/>
        <end position="158"/>
    </location>
</feature>
<dbReference type="InterPro" id="IPR000679">
    <property type="entry name" value="Znf_GATA"/>
</dbReference>
<keyword evidence="3 6" id="KW-0863">Zinc-finger</keyword>
<evidence type="ECO:0000259" key="7">
    <source>
        <dbReference type="PROSITE" id="PS50114"/>
    </source>
</evidence>
<dbReference type="AlphaFoldDB" id="A0A059EZ23"/>
<evidence type="ECO:0000256" key="5">
    <source>
        <dbReference type="ARBA" id="ARBA00023242"/>
    </source>
</evidence>
<keyword evidence="2" id="KW-0479">Metal-binding</keyword>
<evidence type="ECO:0000256" key="6">
    <source>
        <dbReference type="PROSITE-ProRule" id="PRU00094"/>
    </source>
</evidence>
<evidence type="ECO:0000313" key="10">
    <source>
        <dbReference type="Proteomes" id="UP000030655"/>
    </source>
</evidence>
<keyword evidence="10" id="KW-1185">Reference proteome</keyword>
<dbReference type="SUPFAM" id="SSF57716">
    <property type="entry name" value="Glucocorticoid receptor-like (DNA-binding domain)"/>
    <property type="match status" value="1"/>
</dbReference>
<evidence type="ECO:0000256" key="3">
    <source>
        <dbReference type="ARBA" id="ARBA00022771"/>
    </source>
</evidence>
<dbReference type="GO" id="GO:0000122">
    <property type="term" value="P:negative regulation of transcription by RNA polymerase II"/>
    <property type="evidence" value="ECO:0007669"/>
    <property type="project" value="TreeGrafter"/>
</dbReference>
<dbReference type="EMBL" id="KK365213">
    <property type="protein sequence ID" value="KCZ79971.1"/>
    <property type="molecule type" value="Genomic_DNA"/>
</dbReference>
<accession>A0A059EZ23</accession>
<dbReference type="Proteomes" id="UP000030655">
    <property type="component" value="Unassembled WGS sequence"/>
</dbReference>
<dbReference type="Pfam" id="PF00320">
    <property type="entry name" value="GATA"/>
    <property type="match status" value="1"/>
</dbReference>
<dbReference type="SMART" id="SM00401">
    <property type="entry name" value="ZnF_GATA"/>
    <property type="match status" value="1"/>
</dbReference>
<dbReference type="GO" id="GO:0000978">
    <property type="term" value="F:RNA polymerase II cis-regulatory region sequence-specific DNA binding"/>
    <property type="evidence" value="ECO:0007669"/>
    <property type="project" value="TreeGrafter"/>
</dbReference>
<dbReference type="GO" id="GO:0045944">
    <property type="term" value="P:positive regulation of transcription by RNA polymerase II"/>
    <property type="evidence" value="ECO:0007669"/>
    <property type="project" value="TreeGrafter"/>
</dbReference>
<dbReference type="STRING" id="1288291.A0A059EZ23"/>